<name>A0A1X1GLB6_STROR</name>
<dbReference type="InterPro" id="IPR009061">
    <property type="entry name" value="DNA-bd_dom_put_sf"/>
</dbReference>
<keyword evidence="2" id="KW-1185">Reference proteome</keyword>
<sequence>MALELFGEDFKSELFAELVELNKQAIVEAKRQLSKQTKWVNIKELQDATGWGRTYLEKWRDQGRFRSMQHTKGGKYLYDLEDAQRFCRSLAK</sequence>
<evidence type="ECO:0008006" key="3">
    <source>
        <dbReference type="Google" id="ProtNLM"/>
    </source>
</evidence>
<evidence type="ECO:0000313" key="1">
    <source>
        <dbReference type="EMBL" id="ORO71878.1"/>
    </source>
</evidence>
<gene>
    <name evidence="1" type="ORF">B7712_04285</name>
</gene>
<evidence type="ECO:0000313" key="2">
    <source>
        <dbReference type="Proteomes" id="UP000193160"/>
    </source>
</evidence>
<comment type="caution">
    <text evidence="1">The sequence shown here is derived from an EMBL/GenBank/DDBJ whole genome shotgun (WGS) entry which is preliminary data.</text>
</comment>
<reference evidence="1 2" key="1">
    <citation type="journal article" date="2016" name="Eur. J. Clin. Microbiol. Infect. Dis.">
        <title>Whole genome sequencing as a tool for phylogenetic analysis of clinical strains of Mitis group streptococci.</title>
        <authorList>
            <person name="Rasmussen L.H."/>
            <person name="Dargis R."/>
            <person name="Hojholt K."/>
            <person name="Christensen J.J."/>
            <person name="Skovgaard O."/>
            <person name="Justesen U.S."/>
            <person name="Rosenvinge F.S."/>
            <person name="Moser C."/>
            <person name="Lukjancenko O."/>
            <person name="Rasmussen S."/>
            <person name="Nielsen X.C."/>
        </authorList>
    </citation>
    <scope>NUCLEOTIDE SEQUENCE [LARGE SCALE GENOMIC DNA]</scope>
    <source>
        <strain evidence="1 2">B_007274_11</strain>
    </source>
</reference>
<proteinExistence type="predicted"/>
<dbReference type="SUPFAM" id="SSF46955">
    <property type="entry name" value="Putative DNA-binding domain"/>
    <property type="match status" value="1"/>
</dbReference>
<dbReference type="EMBL" id="NCUT01000028">
    <property type="protein sequence ID" value="ORO71878.1"/>
    <property type="molecule type" value="Genomic_DNA"/>
</dbReference>
<organism evidence="1 2">
    <name type="scientific">Streptococcus oralis subsp. oralis</name>
    <dbReference type="NCBI Taxonomy" id="1891914"/>
    <lineage>
        <taxon>Bacteria</taxon>
        <taxon>Bacillati</taxon>
        <taxon>Bacillota</taxon>
        <taxon>Bacilli</taxon>
        <taxon>Lactobacillales</taxon>
        <taxon>Streptococcaceae</taxon>
        <taxon>Streptococcus</taxon>
    </lineage>
</organism>
<dbReference type="AlphaFoldDB" id="A0A1X1GLB6"/>
<accession>A0A1X1GLB6</accession>
<dbReference type="Proteomes" id="UP000193160">
    <property type="component" value="Unassembled WGS sequence"/>
</dbReference>
<protein>
    <recommendedName>
        <fullName evidence="3">Helix-turn-helix domain-containing protein</fullName>
    </recommendedName>
</protein>